<evidence type="ECO:0000256" key="9">
    <source>
        <dbReference type="ARBA" id="ARBA00044144"/>
    </source>
</evidence>
<evidence type="ECO:0000256" key="10">
    <source>
        <dbReference type="ARBA" id="ARBA00044345"/>
    </source>
</evidence>
<dbReference type="SMART" id="SM00515">
    <property type="entry name" value="eIF5C"/>
    <property type="match status" value="1"/>
</dbReference>
<comment type="caution">
    <text evidence="14">The sequence shown here is derived from an EMBL/GenBank/DDBJ whole genome shotgun (WGS) entry which is preliminary data.</text>
</comment>
<accession>A0AAV9W2C1</accession>
<evidence type="ECO:0000256" key="12">
    <source>
        <dbReference type="SAM" id="MobiDB-lite"/>
    </source>
</evidence>
<feature type="region of interest" description="Disordered" evidence="12">
    <location>
        <begin position="443"/>
        <end position="515"/>
    </location>
</feature>
<comment type="subcellular location">
    <subcellularLocation>
        <location evidence="1">Cytoplasm</location>
        <location evidence="1">Cytosol</location>
    </subcellularLocation>
</comment>
<dbReference type="InterPro" id="IPR035543">
    <property type="entry name" value="eIF-2B_epsilon_N"/>
</dbReference>
<dbReference type="InterPro" id="IPR005835">
    <property type="entry name" value="NTP_transferase_dom"/>
</dbReference>
<dbReference type="EMBL" id="JAVHJL010000009">
    <property type="protein sequence ID" value="KAK6497759.1"/>
    <property type="molecule type" value="Genomic_DNA"/>
</dbReference>
<dbReference type="PANTHER" id="PTHR45887:SF1">
    <property type="entry name" value="TRANSLATION INITIATION FACTOR EIF-2B SUBUNIT EPSILON"/>
    <property type="match status" value="1"/>
</dbReference>
<evidence type="ECO:0000313" key="15">
    <source>
        <dbReference type="Proteomes" id="UP001370758"/>
    </source>
</evidence>
<evidence type="ECO:0000256" key="1">
    <source>
        <dbReference type="ARBA" id="ARBA00004514"/>
    </source>
</evidence>
<evidence type="ECO:0000256" key="6">
    <source>
        <dbReference type="ARBA" id="ARBA00022917"/>
    </source>
</evidence>
<comment type="subunit">
    <text evidence="11">Component of the translation initiation factor 2B (eIF2B) complex which is a heterodecamer of two sets of five different subunits: alpha, beta, gamma, delta and epsilon. Subunits alpha, beta and delta comprise a regulatory subcomplex and subunits epsilon and gamma comprise a catalytic subcomplex. Within the complex, the hexameric regulatory complex resides at the center, with the two heterodimeric catalytic subcomplexes bound on opposite sides.</text>
</comment>
<dbReference type="SUPFAM" id="SSF53448">
    <property type="entry name" value="Nucleotide-diphospho-sugar transferases"/>
    <property type="match status" value="1"/>
</dbReference>
<dbReference type="CDD" id="cd11558">
    <property type="entry name" value="W2_eIF2B_epsilon"/>
    <property type="match status" value="1"/>
</dbReference>
<evidence type="ECO:0000256" key="7">
    <source>
        <dbReference type="ARBA" id="ARBA00030179"/>
    </source>
</evidence>
<dbReference type="InterPro" id="IPR003307">
    <property type="entry name" value="W2_domain"/>
</dbReference>
<dbReference type="PANTHER" id="PTHR45887">
    <property type="entry name" value="TRANSLATION INITIATION FACTOR EIF-2B SUBUNIT EPSILON"/>
    <property type="match status" value="1"/>
</dbReference>
<name>A0AAV9W2C1_9PEZI</name>
<dbReference type="Pfam" id="PF25084">
    <property type="entry name" value="LbH_EIF2B"/>
    <property type="match status" value="1"/>
</dbReference>
<feature type="compositionally biased region" description="Polar residues" evidence="12">
    <location>
        <begin position="443"/>
        <end position="453"/>
    </location>
</feature>
<feature type="compositionally biased region" description="Acidic residues" evidence="12">
    <location>
        <begin position="476"/>
        <end position="497"/>
    </location>
</feature>
<dbReference type="InterPro" id="IPR016024">
    <property type="entry name" value="ARM-type_fold"/>
</dbReference>
<evidence type="ECO:0000256" key="11">
    <source>
        <dbReference type="ARBA" id="ARBA00046432"/>
    </source>
</evidence>
<dbReference type="GO" id="GO:0031369">
    <property type="term" value="F:translation initiation factor binding"/>
    <property type="evidence" value="ECO:0007669"/>
    <property type="project" value="InterPro"/>
</dbReference>
<sequence length="697" mass="78308">MAPTSKRGSAKKSGLLEEAPEALLQAVIIADSFNRRFRPLTLEKPRCLLPLANTPIIEYTLEFLALGGVEEVLLYCHAHHDQITEYIRESKWSKDSSPFQIRVIYSPSIMSVGDVMRELDQSRLIQDDFILVSGDIVSNISLQGILQEHKARRLKDKSCIMTSVLREISPRHSSRPRGENALFILDQNRERILHYEYLKQSDSEFPMLLPRDLGKSFPTMSFQENFLDCCIDIVSFEVPPLFTENFDWQHSRKDFLHGILMDELYGKTVYAHILKSGYAGRIQSLQTYDAILQDIIRRWTYPFCPDTNLSQQTYKYTRGHVYKDAKVILAQSAVILDNSIIGAGTSIGERTIVEGASIGRNCIIGKNVRLRSAIIWDNVVIGDNCSVEGCVIASDAYIGDGSIVKQGAVISFGVVIEKGSNVPSTARYTKICTTKEKESGRFTQVVHSKTKSLNEYEDSEDDEDEQRETAMGGLYDPEDESDYSDISDFEDDDEDGEVPGKKKKKGHARTPSESEADSFFREACNSLLGALKQSHSVDIMILELNGLRMSANAEFSEVRRATAAAVIAYICSKVTSSGDISKLVDPILEKLLPLFNRMIFEVKDQAELLGYIQKELTDKERAGAVMQAVSMKLYNEDLCDDEGILSWWNDGNGPQGETPGMAKVREGARAFVKWIEKQDSDDESEEESEEEESDDDE</sequence>
<dbReference type="Gene3D" id="1.25.40.180">
    <property type="match status" value="1"/>
</dbReference>
<feature type="compositionally biased region" description="Acidic residues" evidence="12">
    <location>
        <begin position="679"/>
        <end position="697"/>
    </location>
</feature>
<dbReference type="GO" id="GO:0005085">
    <property type="term" value="F:guanyl-nucleotide exchange factor activity"/>
    <property type="evidence" value="ECO:0007669"/>
    <property type="project" value="InterPro"/>
</dbReference>
<protein>
    <recommendedName>
        <fullName evidence="3">Mannose-1-phosphate guanyltransferase</fullName>
    </recommendedName>
    <alternativeName>
        <fullName evidence="8">GDP-mannose pyrophosphorylase</fullName>
    </alternativeName>
    <alternativeName>
        <fullName evidence="7">GTP-mannose-1-phosphate guanylyltransferase</fullName>
    </alternativeName>
    <alternativeName>
        <fullName evidence="9">Translation initiation factor eIF2B subunit epsilon</fullName>
    </alternativeName>
    <alternativeName>
        <fullName evidence="10">eIF2B GDP-GTP exchange factor subunit epsilon</fullName>
    </alternativeName>
</protein>
<feature type="compositionally biased region" description="Acidic residues" evidence="12">
    <location>
        <begin position="455"/>
        <end position="466"/>
    </location>
</feature>
<evidence type="ECO:0000259" key="13">
    <source>
        <dbReference type="PROSITE" id="PS51363"/>
    </source>
</evidence>
<dbReference type="SUPFAM" id="SSF51161">
    <property type="entry name" value="Trimeric LpxA-like enzymes"/>
    <property type="match status" value="1"/>
</dbReference>
<evidence type="ECO:0000256" key="2">
    <source>
        <dbReference type="ARBA" id="ARBA00007878"/>
    </source>
</evidence>
<reference evidence="14 15" key="1">
    <citation type="submission" date="2023-08" db="EMBL/GenBank/DDBJ databases">
        <authorList>
            <person name="Palmer J.M."/>
        </authorList>
    </citation>
    <scope>NUCLEOTIDE SEQUENCE [LARGE SCALE GENOMIC DNA]</scope>
    <source>
        <strain evidence="14 15">TWF481</strain>
    </source>
</reference>
<dbReference type="InterPro" id="IPR056764">
    <property type="entry name" value="LbH_EIF2B3/5"/>
</dbReference>
<feature type="region of interest" description="Disordered" evidence="12">
    <location>
        <begin position="676"/>
        <end position="697"/>
    </location>
</feature>
<proteinExistence type="inferred from homology"/>
<dbReference type="Proteomes" id="UP001370758">
    <property type="component" value="Unassembled WGS sequence"/>
</dbReference>
<dbReference type="Gene3D" id="2.160.10.10">
    <property type="entry name" value="Hexapeptide repeat proteins"/>
    <property type="match status" value="1"/>
</dbReference>
<keyword evidence="6" id="KW-0648">Protein biosynthesis</keyword>
<feature type="domain" description="W2" evidence="13">
    <location>
        <begin position="513"/>
        <end position="685"/>
    </location>
</feature>
<evidence type="ECO:0000256" key="5">
    <source>
        <dbReference type="ARBA" id="ARBA00022540"/>
    </source>
</evidence>
<dbReference type="GO" id="GO:0005851">
    <property type="term" value="C:eukaryotic translation initiation factor 2B complex"/>
    <property type="evidence" value="ECO:0007669"/>
    <property type="project" value="TreeGrafter"/>
</dbReference>
<keyword evidence="4" id="KW-0963">Cytoplasm</keyword>
<comment type="similarity">
    <text evidence="2">Belongs to the eIF-2B gamma/epsilon subunits family.</text>
</comment>
<dbReference type="PROSITE" id="PS51363">
    <property type="entry name" value="W2"/>
    <property type="match status" value="1"/>
</dbReference>
<dbReference type="SUPFAM" id="SSF48371">
    <property type="entry name" value="ARM repeat"/>
    <property type="match status" value="1"/>
</dbReference>
<dbReference type="Pfam" id="PF02020">
    <property type="entry name" value="W2"/>
    <property type="match status" value="1"/>
</dbReference>
<dbReference type="FunFam" id="3.90.550.10:FF:000066">
    <property type="entry name" value="Translation initiation factor eIF-2B subunit epsilon"/>
    <property type="match status" value="1"/>
</dbReference>
<dbReference type="Pfam" id="PF00483">
    <property type="entry name" value="NTP_transferase"/>
    <property type="match status" value="1"/>
</dbReference>
<dbReference type="InterPro" id="IPR051956">
    <property type="entry name" value="eIF2B_epsilon"/>
</dbReference>
<evidence type="ECO:0000313" key="14">
    <source>
        <dbReference type="EMBL" id="KAK6497759.1"/>
    </source>
</evidence>
<evidence type="ECO:0000256" key="3">
    <source>
        <dbReference type="ARBA" id="ARBA00018601"/>
    </source>
</evidence>
<keyword evidence="5" id="KW-0396">Initiation factor</keyword>
<dbReference type="InterPro" id="IPR011004">
    <property type="entry name" value="Trimer_LpxA-like_sf"/>
</dbReference>
<evidence type="ECO:0000256" key="8">
    <source>
        <dbReference type="ARBA" id="ARBA00031190"/>
    </source>
</evidence>
<evidence type="ECO:0000256" key="4">
    <source>
        <dbReference type="ARBA" id="ARBA00022490"/>
    </source>
</evidence>
<dbReference type="AlphaFoldDB" id="A0AAV9W2C1"/>
<gene>
    <name evidence="14" type="ORF">TWF481_012162</name>
</gene>
<dbReference type="Gene3D" id="3.90.550.10">
    <property type="entry name" value="Spore Coat Polysaccharide Biosynthesis Protein SpsA, Chain A"/>
    <property type="match status" value="1"/>
</dbReference>
<dbReference type="CDD" id="cd04197">
    <property type="entry name" value="eIF-2B_epsilon_N"/>
    <property type="match status" value="1"/>
</dbReference>
<dbReference type="InterPro" id="IPR029044">
    <property type="entry name" value="Nucleotide-diphossugar_trans"/>
</dbReference>
<dbReference type="GO" id="GO:0003743">
    <property type="term" value="F:translation initiation factor activity"/>
    <property type="evidence" value="ECO:0007669"/>
    <property type="project" value="UniProtKB-KW"/>
</dbReference>
<organism evidence="14 15">
    <name type="scientific">Arthrobotrys musiformis</name>
    <dbReference type="NCBI Taxonomy" id="47236"/>
    <lineage>
        <taxon>Eukaryota</taxon>
        <taxon>Fungi</taxon>
        <taxon>Dikarya</taxon>
        <taxon>Ascomycota</taxon>
        <taxon>Pezizomycotina</taxon>
        <taxon>Orbiliomycetes</taxon>
        <taxon>Orbiliales</taxon>
        <taxon>Orbiliaceae</taxon>
        <taxon>Arthrobotrys</taxon>
    </lineage>
</organism>
<keyword evidence="15" id="KW-1185">Reference proteome</keyword>
<dbReference type="InterPro" id="IPR044123">
    <property type="entry name" value="W2_eIF2B_epsilon"/>
</dbReference>
<dbReference type="GO" id="GO:0005829">
    <property type="term" value="C:cytosol"/>
    <property type="evidence" value="ECO:0007669"/>
    <property type="project" value="UniProtKB-SubCell"/>
</dbReference>